<feature type="transmembrane region" description="Helical" evidence="7">
    <location>
        <begin position="293"/>
        <end position="316"/>
    </location>
</feature>
<dbReference type="GO" id="GO:0016020">
    <property type="term" value="C:membrane"/>
    <property type="evidence" value="ECO:0007669"/>
    <property type="project" value="TreeGrafter"/>
</dbReference>
<dbReference type="Pfam" id="PF07690">
    <property type="entry name" value="MFS_1"/>
    <property type="match status" value="1"/>
</dbReference>
<evidence type="ECO:0000256" key="7">
    <source>
        <dbReference type="SAM" id="Phobius"/>
    </source>
</evidence>
<dbReference type="STRING" id="269621.A0A238FJK1"/>
<evidence type="ECO:0000256" key="3">
    <source>
        <dbReference type="ARBA" id="ARBA00022448"/>
    </source>
</evidence>
<feature type="transmembrane region" description="Helical" evidence="7">
    <location>
        <begin position="117"/>
        <end position="140"/>
    </location>
</feature>
<feature type="transmembrane region" description="Helical" evidence="7">
    <location>
        <begin position="384"/>
        <end position="405"/>
    </location>
</feature>
<evidence type="ECO:0000256" key="4">
    <source>
        <dbReference type="ARBA" id="ARBA00022692"/>
    </source>
</evidence>
<accession>A0A238FJK1</accession>
<dbReference type="OrthoDB" id="413079at2759"/>
<dbReference type="EMBL" id="FMSP01000007">
    <property type="protein sequence ID" value="SCV71358.1"/>
    <property type="molecule type" value="Genomic_DNA"/>
</dbReference>
<evidence type="ECO:0000256" key="5">
    <source>
        <dbReference type="ARBA" id="ARBA00022989"/>
    </source>
</evidence>
<feature type="transmembrane region" description="Helical" evidence="7">
    <location>
        <begin position="180"/>
        <end position="199"/>
    </location>
</feature>
<feature type="domain" description="Major facilitator superfamily (MFS) profile" evidence="8">
    <location>
        <begin position="28"/>
        <end position="472"/>
    </location>
</feature>
<dbReference type="InterPro" id="IPR051788">
    <property type="entry name" value="MFS_Transporter"/>
</dbReference>
<evidence type="ECO:0000256" key="6">
    <source>
        <dbReference type="ARBA" id="ARBA00023136"/>
    </source>
</evidence>
<dbReference type="SUPFAM" id="SSF103473">
    <property type="entry name" value="MFS general substrate transporter"/>
    <property type="match status" value="1"/>
</dbReference>
<keyword evidence="4 7" id="KW-0812">Transmembrane</keyword>
<evidence type="ECO:0000256" key="2">
    <source>
        <dbReference type="ARBA" id="ARBA00008335"/>
    </source>
</evidence>
<dbReference type="InterPro" id="IPR020846">
    <property type="entry name" value="MFS_dom"/>
</dbReference>
<feature type="transmembrane region" description="Helical" evidence="7">
    <location>
        <begin position="417"/>
        <end position="436"/>
    </location>
</feature>
<gene>
    <name evidence="9" type="ORF">BQ2448_2946</name>
</gene>
<dbReference type="GO" id="GO:0012505">
    <property type="term" value="C:endomembrane system"/>
    <property type="evidence" value="ECO:0007669"/>
    <property type="project" value="UniProtKB-SubCell"/>
</dbReference>
<sequence length="472" mass="51436">MQTIREKIADGLEPIRPSRRRSGIEIARICLCYAMMFMFGLNVSATGSNIPSISAQYHVPFGVISTVFLTLKAGFFLACLLSLYLMHNFGVRATLMLGNAFWVMGCLVFLLQPSFPLVVLALTCMGACTGLAESAVVTVINREKSPVLTSCLYSCFAFGAVFSPVIIGSFADRQVRWTNFYYFPLGLCVILSLANFFIFRTYEADLLEAEREELRRTTVIDFAIRYPGQEEVQGQDRRKSLFLSTSSSKKVQQEDQFKEVQTGLERQATHSSTSTVPGASALLLRVLRYKVTWLGFALIILTLAETEMLGGWSTTYFLRVKHAPAGMARYISSGKWAGYAIGRLLMPILLLPLLGEKPFAIVFILIASAMQLIVGLLPSWKASAIASAFFGFVSGPITPHVLSMVGSRVPKDVMGSAMALTLASGVTGGALGPLLFGVLGADKGHLNALPYVLIGLLGVSAVGWLFVPKKKE</sequence>
<feature type="transmembrane region" description="Helical" evidence="7">
    <location>
        <begin position="359"/>
        <end position="378"/>
    </location>
</feature>
<name>A0A238FJK1_9BASI</name>
<dbReference type="Gene3D" id="1.20.1250.20">
    <property type="entry name" value="MFS general substrate transporter like domains"/>
    <property type="match status" value="2"/>
</dbReference>
<dbReference type="PANTHER" id="PTHR23514">
    <property type="entry name" value="BYPASS OF STOP CODON PROTEIN 6"/>
    <property type="match status" value="1"/>
</dbReference>
<organism evidence="9 10">
    <name type="scientific">Microbotryum intermedium</name>
    <dbReference type="NCBI Taxonomy" id="269621"/>
    <lineage>
        <taxon>Eukaryota</taxon>
        <taxon>Fungi</taxon>
        <taxon>Dikarya</taxon>
        <taxon>Basidiomycota</taxon>
        <taxon>Pucciniomycotina</taxon>
        <taxon>Microbotryomycetes</taxon>
        <taxon>Microbotryales</taxon>
        <taxon>Microbotryaceae</taxon>
        <taxon>Microbotryum</taxon>
    </lineage>
</organism>
<dbReference type="InterPro" id="IPR036259">
    <property type="entry name" value="MFS_trans_sf"/>
</dbReference>
<evidence type="ECO:0000313" key="9">
    <source>
        <dbReference type="EMBL" id="SCV71358.1"/>
    </source>
</evidence>
<dbReference type="GO" id="GO:0022857">
    <property type="term" value="F:transmembrane transporter activity"/>
    <property type="evidence" value="ECO:0007669"/>
    <property type="project" value="InterPro"/>
</dbReference>
<dbReference type="Proteomes" id="UP000198372">
    <property type="component" value="Unassembled WGS sequence"/>
</dbReference>
<keyword evidence="6 7" id="KW-0472">Membrane</keyword>
<feature type="transmembrane region" description="Helical" evidence="7">
    <location>
        <begin position="147"/>
        <end position="168"/>
    </location>
</feature>
<keyword evidence="10" id="KW-1185">Reference proteome</keyword>
<dbReference type="AlphaFoldDB" id="A0A238FJK1"/>
<feature type="transmembrane region" description="Helical" evidence="7">
    <location>
        <begin position="26"/>
        <end position="45"/>
    </location>
</feature>
<comment type="subcellular location">
    <subcellularLocation>
        <location evidence="1">Endomembrane system</location>
        <topology evidence="1">Multi-pass membrane protein</topology>
    </subcellularLocation>
</comment>
<evidence type="ECO:0000256" key="1">
    <source>
        <dbReference type="ARBA" id="ARBA00004127"/>
    </source>
</evidence>
<protein>
    <submittedName>
        <fullName evidence="9">BQ2448_2946 protein</fullName>
    </submittedName>
</protein>
<comment type="similarity">
    <text evidence="2">Belongs to the major facilitator superfamily.</text>
</comment>
<dbReference type="InterPro" id="IPR011701">
    <property type="entry name" value="MFS"/>
</dbReference>
<feature type="transmembrane region" description="Helical" evidence="7">
    <location>
        <begin position="93"/>
        <end position="111"/>
    </location>
</feature>
<keyword evidence="5 7" id="KW-1133">Transmembrane helix</keyword>
<feature type="transmembrane region" description="Helical" evidence="7">
    <location>
        <begin position="57"/>
        <end position="86"/>
    </location>
</feature>
<reference evidence="10" key="1">
    <citation type="submission" date="2016-09" db="EMBL/GenBank/DDBJ databases">
        <authorList>
            <person name="Jeantristanb JTB J.-T."/>
            <person name="Ricardo R."/>
        </authorList>
    </citation>
    <scope>NUCLEOTIDE SEQUENCE [LARGE SCALE GENOMIC DNA]</scope>
</reference>
<feature type="transmembrane region" description="Helical" evidence="7">
    <location>
        <begin position="448"/>
        <end position="467"/>
    </location>
</feature>
<feature type="transmembrane region" description="Helical" evidence="7">
    <location>
        <begin position="336"/>
        <end position="354"/>
    </location>
</feature>
<evidence type="ECO:0000259" key="8">
    <source>
        <dbReference type="PROSITE" id="PS50850"/>
    </source>
</evidence>
<evidence type="ECO:0000313" key="10">
    <source>
        <dbReference type="Proteomes" id="UP000198372"/>
    </source>
</evidence>
<dbReference type="PANTHER" id="PTHR23514:SF3">
    <property type="entry name" value="BYPASS OF STOP CODON PROTEIN 6"/>
    <property type="match status" value="1"/>
</dbReference>
<dbReference type="PROSITE" id="PS50850">
    <property type="entry name" value="MFS"/>
    <property type="match status" value="1"/>
</dbReference>
<keyword evidence="3" id="KW-0813">Transport</keyword>
<proteinExistence type="inferred from homology"/>